<dbReference type="RefSeq" id="WP_105367698.1">
    <property type="nucleotide sequence ID" value="NZ_NEMB01000003.1"/>
</dbReference>
<evidence type="ECO:0000313" key="2">
    <source>
        <dbReference type="EMBL" id="PQQ66114.1"/>
    </source>
</evidence>
<evidence type="ECO:0000259" key="1">
    <source>
        <dbReference type="Pfam" id="PF06445"/>
    </source>
</evidence>
<name>A0A2S8R8K0_9FIRM</name>
<gene>
    <name evidence="2" type="ORF">B9R14_04610</name>
</gene>
<dbReference type="OrthoDB" id="2606326at2"/>
<sequence length="155" mass="17678">MGVVQRGKELKMENVLSLRKKMTQEEMQKEMAKIGQFFEANGIKKSGYITTTTYSIDSDGTLDMEILVPMDKLVDLPSEYRLKPVFKLLNAVYARHEGNPANLQNVYNEMLEYIKENNLQQITTGYNVTVKDITPDMSMDEVVIDVYIGVSENVL</sequence>
<protein>
    <submittedName>
        <fullName evidence="2">AraC family transcriptional regulator</fullName>
    </submittedName>
</protein>
<dbReference type="Pfam" id="PF06445">
    <property type="entry name" value="GyrI-like"/>
    <property type="match status" value="1"/>
</dbReference>
<accession>A0A2S8R8K0</accession>
<dbReference type="InterPro" id="IPR011256">
    <property type="entry name" value="Reg_factor_effector_dom_sf"/>
</dbReference>
<dbReference type="Gene3D" id="3.20.80.10">
    <property type="entry name" value="Regulatory factor, effector binding domain"/>
    <property type="match status" value="1"/>
</dbReference>
<dbReference type="SUPFAM" id="SSF55136">
    <property type="entry name" value="Probable bacterial effector-binding domain"/>
    <property type="match status" value="1"/>
</dbReference>
<organism evidence="2 3">
    <name type="scientific">Acetivibrio saccincola</name>
    <dbReference type="NCBI Taxonomy" id="1677857"/>
    <lineage>
        <taxon>Bacteria</taxon>
        <taxon>Bacillati</taxon>
        <taxon>Bacillota</taxon>
        <taxon>Clostridia</taxon>
        <taxon>Eubacteriales</taxon>
        <taxon>Oscillospiraceae</taxon>
        <taxon>Acetivibrio</taxon>
    </lineage>
</organism>
<reference evidence="2 3" key="1">
    <citation type="journal article" date="2018" name="Syst. Appl. Microbiol.">
        <title>Characterization and high-quality draft genome sequence of Herbivorax saccincola A7, an anaerobic, alkaliphilic, thermophilic, cellulolytic, and xylanolytic bacterium.</title>
        <authorList>
            <person name="Aikawa S."/>
            <person name="Baramee S."/>
            <person name="Sermsathanaswadi J."/>
            <person name="Thianheng P."/>
            <person name="Tachaapaikoon C."/>
            <person name="Shikata A."/>
            <person name="Waeonukul R."/>
            <person name="Pason P."/>
            <person name="Ratanakhanokchai K."/>
            <person name="Kosugi A."/>
        </authorList>
    </citation>
    <scope>NUCLEOTIDE SEQUENCE [LARGE SCALE GENOMIC DNA]</scope>
    <source>
        <strain evidence="2 3">A7</strain>
    </source>
</reference>
<proteinExistence type="predicted"/>
<dbReference type="AlphaFoldDB" id="A0A2S8R8K0"/>
<dbReference type="EMBL" id="NEMB01000003">
    <property type="protein sequence ID" value="PQQ66114.1"/>
    <property type="molecule type" value="Genomic_DNA"/>
</dbReference>
<dbReference type="Proteomes" id="UP000239720">
    <property type="component" value="Unassembled WGS sequence"/>
</dbReference>
<dbReference type="InterPro" id="IPR029442">
    <property type="entry name" value="GyrI-like"/>
</dbReference>
<comment type="caution">
    <text evidence="2">The sequence shown here is derived from an EMBL/GenBank/DDBJ whole genome shotgun (WGS) entry which is preliminary data.</text>
</comment>
<feature type="domain" description="GyrI-like small molecule binding" evidence="1">
    <location>
        <begin position="9"/>
        <end position="149"/>
    </location>
</feature>
<evidence type="ECO:0000313" key="3">
    <source>
        <dbReference type="Proteomes" id="UP000239720"/>
    </source>
</evidence>